<sequence>MSGGGLTIKAVEDKSAFLAVMLASWGSHSMMIDFTVYDCAELDLLGIAGQDGAFMAYASWTMHDDVALLCALHSVAPGQGAAVQLLEGVKAAARARGAIKLKAMLTNDNMPGMTFYQKCGFRFSRLHMEAIDHFRSVVPTIVRTGYMDIEIHDALELEIAL</sequence>
<dbReference type="GO" id="GO:0016747">
    <property type="term" value="F:acyltransferase activity, transferring groups other than amino-acyl groups"/>
    <property type="evidence" value="ECO:0007669"/>
    <property type="project" value="InterPro"/>
</dbReference>
<dbReference type="RefSeq" id="WP_054208493.1">
    <property type="nucleotide sequence ID" value="NZ_LGSZ01000028.1"/>
</dbReference>
<organism evidence="2 3">
    <name type="scientific">Bosea vaviloviae</name>
    <dbReference type="NCBI Taxonomy" id="1526658"/>
    <lineage>
        <taxon>Bacteria</taxon>
        <taxon>Pseudomonadati</taxon>
        <taxon>Pseudomonadota</taxon>
        <taxon>Alphaproteobacteria</taxon>
        <taxon>Hyphomicrobiales</taxon>
        <taxon>Boseaceae</taxon>
        <taxon>Bosea</taxon>
    </lineage>
</organism>
<feature type="domain" description="N-acetyltransferase" evidence="1">
    <location>
        <begin position="6"/>
        <end position="152"/>
    </location>
</feature>
<evidence type="ECO:0000313" key="2">
    <source>
        <dbReference type="EMBL" id="KPH81654.1"/>
    </source>
</evidence>
<reference evidence="2 3" key="1">
    <citation type="submission" date="2015-07" db="EMBL/GenBank/DDBJ databases">
        <title>Whole genome sequencing of Bosea vaviloviae isolated from cave pool.</title>
        <authorList>
            <person name="Tan N.E.H."/>
            <person name="Lee Y.P."/>
            <person name="Gan H.M."/>
            <person name="Barton H."/>
            <person name="Savka M.A."/>
        </authorList>
    </citation>
    <scope>NUCLEOTIDE SEQUENCE [LARGE SCALE GENOMIC DNA]</scope>
    <source>
        <strain evidence="2 3">SD260</strain>
    </source>
</reference>
<dbReference type="EMBL" id="LGSZ01000028">
    <property type="protein sequence ID" value="KPH81654.1"/>
    <property type="molecule type" value="Genomic_DNA"/>
</dbReference>
<dbReference type="OrthoDB" id="9799092at2"/>
<evidence type="ECO:0000259" key="1">
    <source>
        <dbReference type="PROSITE" id="PS51186"/>
    </source>
</evidence>
<dbReference type="PATRIC" id="fig|1526658.3.peg.2265"/>
<proteinExistence type="predicted"/>
<name>A0A0N1F513_9HYPH</name>
<keyword evidence="3" id="KW-1185">Reference proteome</keyword>
<comment type="caution">
    <text evidence="2">The sequence shown here is derived from an EMBL/GenBank/DDBJ whole genome shotgun (WGS) entry which is preliminary data.</text>
</comment>
<gene>
    <name evidence="2" type="ORF">AE618_07935</name>
</gene>
<dbReference type="Proteomes" id="UP000037822">
    <property type="component" value="Unassembled WGS sequence"/>
</dbReference>
<dbReference type="AlphaFoldDB" id="A0A0N1F513"/>
<dbReference type="PROSITE" id="PS51186">
    <property type="entry name" value="GNAT"/>
    <property type="match status" value="1"/>
</dbReference>
<accession>A0A0N1F513</accession>
<dbReference type="SUPFAM" id="SSF55729">
    <property type="entry name" value="Acyl-CoA N-acyltransferases (Nat)"/>
    <property type="match status" value="1"/>
</dbReference>
<dbReference type="Pfam" id="PF00583">
    <property type="entry name" value="Acetyltransf_1"/>
    <property type="match status" value="1"/>
</dbReference>
<dbReference type="InterPro" id="IPR016181">
    <property type="entry name" value="Acyl_CoA_acyltransferase"/>
</dbReference>
<dbReference type="Gene3D" id="3.40.630.30">
    <property type="match status" value="1"/>
</dbReference>
<evidence type="ECO:0000313" key="3">
    <source>
        <dbReference type="Proteomes" id="UP000037822"/>
    </source>
</evidence>
<protein>
    <recommendedName>
        <fullName evidence="1">N-acetyltransferase domain-containing protein</fullName>
    </recommendedName>
</protein>
<dbReference type="InterPro" id="IPR000182">
    <property type="entry name" value="GNAT_dom"/>
</dbReference>